<reference evidence="3" key="1">
    <citation type="journal article" date="2014" name="Int. J. Syst. Evol. Microbiol.">
        <title>Complete genome sequence of Corynebacterium casei LMG S-19264T (=DSM 44701T), isolated from a smear-ripened cheese.</title>
        <authorList>
            <consortium name="US DOE Joint Genome Institute (JGI-PGF)"/>
            <person name="Walter F."/>
            <person name="Albersmeier A."/>
            <person name="Kalinowski J."/>
            <person name="Ruckert C."/>
        </authorList>
    </citation>
    <scope>NUCLEOTIDE SEQUENCE</scope>
    <source>
        <strain evidence="3">CGMCC 1.15290</strain>
    </source>
</reference>
<sequence length="288" mass="31165">MLKISLAVWTFLLAGNFCLGQEVIQLRTTGSVASGTSSERSIPVDATDTIVYNVSSPSITVYRPDSSASNGAAVVVCPGGAFHLLAMNNEGINVAKWLTAKGYTVFVLKYRLLPIESAQPMQVIFERAKDFKKLVEIMAKDVPLAIADGKAAVEYVRAHAAAYKLDTAKIGIMGFSAGGTVAAGVALAADKASHVNFTAPIYPYLYPFDKVKVPANAPPLFIAVTSDDDFGFNAGSVDLYKRWQEAGGLSELHIYAKGRHGFGMKKQQLPVDHWMEACYEWLKYLGMN</sequence>
<evidence type="ECO:0000313" key="4">
    <source>
        <dbReference type="Proteomes" id="UP000627292"/>
    </source>
</evidence>
<dbReference type="InterPro" id="IPR050300">
    <property type="entry name" value="GDXG_lipolytic_enzyme"/>
</dbReference>
<dbReference type="InterPro" id="IPR049492">
    <property type="entry name" value="BD-FAE-like_dom"/>
</dbReference>
<evidence type="ECO:0000256" key="1">
    <source>
        <dbReference type="ARBA" id="ARBA00022801"/>
    </source>
</evidence>
<feature type="domain" description="BD-FAE-like" evidence="2">
    <location>
        <begin position="140"/>
        <end position="191"/>
    </location>
</feature>
<reference evidence="3" key="2">
    <citation type="submission" date="2020-09" db="EMBL/GenBank/DDBJ databases">
        <authorList>
            <person name="Sun Q."/>
            <person name="Zhou Y."/>
        </authorList>
    </citation>
    <scope>NUCLEOTIDE SEQUENCE</scope>
    <source>
        <strain evidence="3">CGMCC 1.15290</strain>
    </source>
</reference>
<dbReference type="PANTHER" id="PTHR48081">
    <property type="entry name" value="AB HYDROLASE SUPERFAMILY PROTEIN C4A8.06C"/>
    <property type="match status" value="1"/>
</dbReference>
<name>A0A917IR58_9BACT</name>
<keyword evidence="1" id="KW-0378">Hydrolase</keyword>
<accession>A0A917IR58</accession>
<dbReference type="EMBL" id="BMIB01000001">
    <property type="protein sequence ID" value="GGH60012.1"/>
    <property type="molecule type" value="Genomic_DNA"/>
</dbReference>
<comment type="caution">
    <text evidence="3">The sequence shown here is derived from an EMBL/GenBank/DDBJ whole genome shotgun (WGS) entry which is preliminary data.</text>
</comment>
<dbReference type="AlphaFoldDB" id="A0A917IR58"/>
<protein>
    <recommendedName>
        <fullName evidence="2">BD-FAE-like domain-containing protein</fullName>
    </recommendedName>
</protein>
<evidence type="ECO:0000313" key="3">
    <source>
        <dbReference type="EMBL" id="GGH60012.1"/>
    </source>
</evidence>
<keyword evidence="4" id="KW-1185">Reference proteome</keyword>
<dbReference type="RefSeq" id="WP_188950628.1">
    <property type="nucleotide sequence ID" value="NZ_BMIB01000001.1"/>
</dbReference>
<gene>
    <name evidence="3" type="ORF">GCM10011379_07420</name>
</gene>
<dbReference type="Gene3D" id="3.40.50.1820">
    <property type="entry name" value="alpha/beta hydrolase"/>
    <property type="match status" value="1"/>
</dbReference>
<dbReference type="GO" id="GO:0016787">
    <property type="term" value="F:hydrolase activity"/>
    <property type="evidence" value="ECO:0007669"/>
    <property type="project" value="UniProtKB-KW"/>
</dbReference>
<dbReference type="Pfam" id="PF20434">
    <property type="entry name" value="BD-FAE"/>
    <property type="match status" value="1"/>
</dbReference>
<dbReference type="InterPro" id="IPR029058">
    <property type="entry name" value="AB_hydrolase_fold"/>
</dbReference>
<proteinExistence type="predicted"/>
<dbReference type="Proteomes" id="UP000627292">
    <property type="component" value="Unassembled WGS sequence"/>
</dbReference>
<dbReference type="PANTHER" id="PTHR48081:SF6">
    <property type="entry name" value="PEPTIDASE S9 PROLYL OLIGOPEPTIDASE CATALYTIC DOMAIN-CONTAINING PROTEIN"/>
    <property type="match status" value="1"/>
</dbReference>
<dbReference type="SUPFAM" id="SSF53474">
    <property type="entry name" value="alpha/beta-Hydrolases"/>
    <property type="match status" value="1"/>
</dbReference>
<evidence type="ECO:0000259" key="2">
    <source>
        <dbReference type="Pfam" id="PF20434"/>
    </source>
</evidence>
<organism evidence="3 4">
    <name type="scientific">Filimonas zeae</name>
    <dbReference type="NCBI Taxonomy" id="1737353"/>
    <lineage>
        <taxon>Bacteria</taxon>
        <taxon>Pseudomonadati</taxon>
        <taxon>Bacteroidota</taxon>
        <taxon>Chitinophagia</taxon>
        <taxon>Chitinophagales</taxon>
        <taxon>Chitinophagaceae</taxon>
        <taxon>Filimonas</taxon>
    </lineage>
</organism>